<comment type="caution">
    <text evidence="2">The sequence shown here is derived from an EMBL/GenBank/DDBJ whole genome shotgun (WGS) entry which is preliminary data.</text>
</comment>
<dbReference type="Proteomes" id="UP001153954">
    <property type="component" value="Unassembled WGS sequence"/>
</dbReference>
<reference evidence="2" key="1">
    <citation type="submission" date="2022-03" db="EMBL/GenBank/DDBJ databases">
        <authorList>
            <person name="Tunstrom K."/>
        </authorList>
    </citation>
    <scope>NUCLEOTIDE SEQUENCE</scope>
</reference>
<organism evidence="2 3">
    <name type="scientific">Euphydryas editha</name>
    <name type="common">Edith's checkerspot</name>
    <dbReference type="NCBI Taxonomy" id="104508"/>
    <lineage>
        <taxon>Eukaryota</taxon>
        <taxon>Metazoa</taxon>
        <taxon>Ecdysozoa</taxon>
        <taxon>Arthropoda</taxon>
        <taxon>Hexapoda</taxon>
        <taxon>Insecta</taxon>
        <taxon>Pterygota</taxon>
        <taxon>Neoptera</taxon>
        <taxon>Endopterygota</taxon>
        <taxon>Lepidoptera</taxon>
        <taxon>Glossata</taxon>
        <taxon>Ditrysia</taxon>
        <taxon>Papilionoidea</taxon>
        <taxon>Nymphalidae</taxon>
        <taxon>Nymphalinae</taxon>
        <taxon>Euphydryas</taxon>
    </lineage>
</organism>
<evidence type="ECO:0000313" key="3">
    <source>
        <dbReference type="Proteomes" id="UP001153954"/>
    </source>
</evidence>
<evidence type="ECO:0000313" key="2">
    <source>
        <dbReference type="EMBL" id="CAH2095226.1"/>
    </source>
</evidence>
<dbReference type="AlphaFoldDB" id="A0AAU9UBA4"/>
<evidence type="ECO:0000256" key="1">
    <source>
        <dbReference type="SAM" id="MobiDB-lite"/>
    </source>
</evidence>
<feature type="region of interest" description="Disordered" evidence="1">
    <location>
        <begin position="97"/>
        <end position="126"/>
    </location>
</feature>
<accession>A0AAU9UBA4</accession>
<name>A0AAU9UBA4_EUPED</name>
<gene>
    <name evidence="2" type="ORF">EEDITHA_LOCUS10704</name>
</gene>
<dbReference type="EMBL" id="CAKOGL010000015">
    <property type="protein sequence ID" value="CAH2095226.1"/>
    <property type="molecule type" value="Genomic_DNA"/>
</dbReference>
<keyword evidence="3" id="KW-1185">Reference proteome</keyword>
<sequence>MTLGAVTLTLAIVASQEPIEKRDFSGYPVDPVSIKPKREESVSKDYQSIFNEYLEETPIQHTQALEYLVKLLQSIDDAVKQLDCNIKEDVVQPKLPEKLELPQSRSSDVEADTDNNPISRRSFGGNRVLVPNNENDNTQSPWCSVALSCRKTMNFVCGYDDNFGYGKFDDICHMLQVNCYFKYNFALVPSCKPFL</sequence>
<proteinExistence type="predicted"/>
<protein>
    <submittedName>
        <fullName evidence="2">Uncharacterized protein</fullName>
    </submittedName>
</protein>